<gene>
    <name evidence="3" type="ORF">EV420DRAFT_1275397</name>
</gene>
<keyword evidence="4" id="KW-1185">Reference proteome</keyword>
<feature type="region of interest" description="Disordered" evidence="1">
    <location>
        <begin position="101"/>
        <end position="135"/>
    </location>
</feature>
<protein>
    <recommendedName>
        <fullName evidence="2">Fungal-type protein kinase domain-containing protein</fullName>
    </recommendedName>
</protein>
<feature type="domain" description="Fungal-type protein kinase" evidence="2">
    <location>
        <begin position="234"/>
        <end position="331"/>
    </location>
</feature>
<feature type="non-terminal residue" evidence="3">
    <location>
        <position position="1"/>
    </location>
</feature>
<dbReference type="SUPFAM" id="SSF56112">
    <property type="entry name" value="Protein kinase-like (PK-like)"/>
    <property type="match status" value="1"/>
</dbReference>
<dbReference type="Pfam" id="PF17667">
    <property type="entry name" value="Pkinase_fungal"/>
    <property type="match status" value="1"/>
</dbReference>
<reference evidence="3" key="1">
    <citation type="submission" date="2023-06" db="EMBL/GenBank/DDBJ databases">
        <authorList>
            <consortium name="Lawrence Berkeley National Laboratory"/>
            <person name="Ahrendt S."/>
            <person name="Sahu N."/>
            <person name="Indic B."/>
            <person name="Wong-Bajracharya J."/>
            <person name="Merenyi Z."/>
            <person name="Ke H.-M."/>
            <person name="Monk M."/>
            <person name="Kocsube S."/>
            <person name="Drula E."/>
            <person name="Lipzen A."/>
            <person name="Balint B."/>
            <person name="Henrissat B."/>
            <person name="Andreopoulos B."/>
            <person name="Martin F.M."/>
            <person name="Harder C.B."/>
            <person name="Rigling D."/>
            <person name="Ford K.L."/>
            <person name="Foster G.D."/>
            <person name="Pangilinan J."/>
            <person name="Papanicolaou A."/>
            <person name="Barry K."/>
            <person name="LaButti K."/>
            <person name="Viragh M."/>
            <person name="Koriabine M."/>
            <person name="Yan M."/>
            <person name="Riley R."/>
            <person name="Champramary S."/>
            <person name="Plett K.L."/>
            <person name="Tsai I.J."/>
            <person name="Slot J."/>
            <person name="Sipos G."/>
            <person name="Plett J."/>
            <person name="Nagy L.G."/>
            <person name="Grigoriev I.V."/>
        </authorList>
    </citation>
    <scope>NUCLEOTIDE SEQUENCE</scope>
    <source>
        <strain evidence="3">CCBAS 213</strain>
    </source>
</reference>
<dbReference type="AlphaFoldDB" id="A0AA39MX35"/>
<proteinExistence type="predicted"/>
<dbReference type="PANTHER" id="PTHR38248:SF2">
    <property type="entry name" value="FUNK1 11"/>
    <property type="match status" value="1"/>
</dbReference>
<sequence>AAWNVTHSIVLLLEDNMLSLRWYDTEGCIMTQSIDIIGQLPLFVVMVIILQRFDAVMWGFSDIQISQTTENGPVSFCLESDKAKGTRFQLVGRRTFGADVRSIPNASNTPQTTSPSFPVRQQSSQNTLSDLPGSTRKSHPLFFKAAWPENSQDREPQIIAEAISRANQYLGEFRAYVLEHVPTVVSWQEVKFTSTAIIRQLLCLPVERSRTLLWMVCHKLYSIEKCNGRDFWKGFWELIRCHYLLWCIGVAHGDISNNNLMYDVVVGKGILNDFDLAALMNPGDVSPQKKGWEWTGTQPFMALELLKRANGSVKRRYWHDLESFAWCLLWCATNESFANKAIYGSTTDALHYKRGLAFDVREQTAKPGFEGIWPCIVDWICTWVWRNVRYLPEVEDTAMLVREFAEIVGRYEQAIPLDDPQLKWVDFQVPLQAPSSSTDANTGGVTVSYAS</sequence>
<dbReference type="EMBL" id="JAUEPS010000039">
    <property type="protein sequence ID" value="KAK0449030.1"/>
    <property type="molecule type" value="Genomic_DNA"/>
</dbReference>
<dbReference type="GeneID" id="85351447"/>
<dbReference type="InterPro" id="IPR040976">
    <property type="entry name" value="Pkinase_fungal"/>
</dbReference>
<name>A0AA39MX35_ARMTA</name>
<dbReference type="Proteomes" id="UP001175211">
    <property type="component" value="Unassembled WGS sequence"/>
</dbReference>
<dbReference type="PANTHER" id="PTHR38248">
    <property type="entry name" value="FUNK1 6"/>
    <property type="match status" value="1"/>
</dbReference>
<comment type="caution">
    <text evidence="3">The sequence shown here is derived from an EMBL/GenBank/DDBJ whole genome shotgun (WGS) entry which is preliminary data.</text>
</comment>
<dbReference type="RefSeq" id="XP_060326745.1">
    <property type="nucleotide sequence ID" value="XM_060467899.1"/>
</dbReference>
<dbReference type="Gene3D" id="1.10.510.10">
    <property type="entry name" value="Transferase(Phosphotransferase) domain 1"/>
    <property type="match status" value="1"/>
</dbReference>
<feature type="compositionally biased region" description="Polar residues" evidence="1">
    <location>
        <begin position="104"/>
        <end position="129"/>
    </location>
</feature>
<evidence type="ECO:0000259" key="2">
    <source>
        <dbReference type="Pfam" id="PF17667"/>
    </source>
</evidence>
<accession>A0AA39MX35</accession>
<evidence type="ECO:0000313" key="3">
    <source>
        <dbReference type="EMBL" id="KAK0449030.1"/>
    </source>
</evidence>
<organism evidence="3 4">
    <name type="scientific">Armillaria tabescens</name>
    <name type="common">Ringless honey mushroom</name>
    <name type="synonym">Agaricus tabescens</name>
    <dbReference type="NCBI Taxonomy" id="1929756"/>
    <lineage>
        <taxon>Eukaryota</taxon>
        <taxon>Fungi</taxon>
        <taxon>Dikarya</taxon>
        <taxon>Basidiomycota</taxon>
        <taxon>Agaricomycotina</taxon>
        <taxon>Agaricomycetes</taxon>
        <taxon>Agaricomycetidae</taxon>
        <taxon>Agaricales</taxon>
        <taxon>Marasmiineae</taxon>
        <taxon>Physalacriaceae</taxon>
        <taxon>Desarmillaria</taxon>
    </lineage>
</organism>
<evidence type="ECO:0000313" key="4">
    <source>
        <dbReference type="Proteomes" id="UP001175211"/>
    </source>
</evidence>
<evidence type="ECO:0000256" key="1">
    <source>
        <dbReference type="SAM" id="MobiDB-lite"/>
    </source>
</evidence>
<dbReference type="InterPro" id="IPR011009">
    <property type="entry name" value="Kinase-like_dom_sf"/>
</dbReference>